<sequence>WNGSYHSSGIYFIRMMADNGSYQKTMKNSLIK</sequence>
<protein>
    <submittedName>
        <fullName evidence="1">Uncharacterized protein</fullName>
    </submittedName>
</protein>
<reference evidence="1" key="1">
    <citation type="submission" date="2018-05" db="EMBL/GenBank/DDBJ databases">
        <authorList>
            <person name="Lanie J.A."/>
            <person name="Ng W.-L."/>
            <person name="Kazmierczak K.M."/>
            <person name="Andrzejewski T.M."/>
            <person name="Davidsen T.M."/>
            <person name="Wayne K.J."/>
            <person name="Tettelin H."/>
            <person name="Glass J.I."/>
            <person name="Rusch D."/>
            <person name="Podicherti R."/>
            <person name="Tsui H.-C.T."/>
            <person name="Winkler M.E."/>
        </authorList>
    </citation>
    <scope>NUCLEOTIDE SEQUENCE</scope>
</reference>
<proteinExistence type="predicted"/>
<accession>A0A382D9R2</accession>
<name>A0A382D9R2_9ZZZZ</name>
<feature type="non-terminal residue" evidence="1">
    <location>
        <position position="1"/>
    </location>
</feature>
<gene>
    <name evidence="1" type="ORF">METZ01_LOCUS188024</name>
</gene>
<organism evidence="1">
    <name type="scientific">marine metagenome</name>
    <dbReference type="NCBI Taxonomy" id="408172"/>
    <lineage>
        <taxon>unclassified sequences</taxon>
        <taxon>metagenomes</taxon>
        <taxon>ecological metagenomes</taxon>
    </lineage>
</organism>
<evidence type="ECO:0000313" key="1">
    <source>
        <dbReference type="EMBL" id="SVB35170.1"/>
    </source>
</evidence>
<dbReference type="AlphaFoldDB" id="A0A382D9R2"/>
<dbReference type="EMBL" id="UINC01038320">
    <property type="protein sequence ID" value="SVB35170.1"/>
    <property type="molecule type" value="Genomic_DNA"/>
</dbReference>